<dbReference type="PROSITE" id="PS51450">
    <property type="entry name" value="LRR"/>
    <property type="match status" value="1"/>
</dbReference>
<dbReference type="Pfam" id="PF12799">
    <property type="entry name" value="LRR_4"/>
    <property type="match status" value="1"/>
</dbReference>
<dbReference type="InterPro" id="IPR032675">
    <property type="entry name" value="LRR_dom_sf"/>
</dbReference>
<evidence type="ECO:0000313" key="5">
    <source>
        <dbReference type="Proteomes" id="UP001165060"/>
    </source>
</evidence>
<comment type="caution">
    <text evidence="4">The sequence shown here is derived from an EMBL/GenBank/DDBJ whole genome shotgun (WGS) entry which is preliminary data.</text>
</comment>
<dbReference type="EMBL" id="BRYB01001456">
    <property type="protein sequence ID" value="GMI26097.1"/>
    <property type="molecule type" value="Genomic_DNA"/>
</dbReference>
<protein>
    <recommendedName>
        <fullName evidence="6">Leucine-rich repeat-containing protein</fullName>
    </recommendedName>
</protein>
<dbReference type="InterPro" id="IPR001611">
    <property type="entry name" value="Leu-rich_rpt"/>
</dbReference>
<evidence type="ECO:0000256" key="3">
    <source>
        <dbReference type="SAM" id="Coils"/>
    </source>
</evidence>
<organism evidence="4 5">
    <name type="scientific">Tetraparma gracilis</name>
    <dbReference type="NCBI Taxonomy" id="2962635"/>
    <lineage>
        <taxon>Eukaryota</taxon>
        <taxon>Sar</taxon>
        <taxon>Stramenopiles</taxon>
        <taxon>Ochrophyta</taxon>
        <taxon>Bolidophyceae</taxon>
        <taxon>Parmales</taxon>
        <taxon>Triparmaceae</taxon>
        <taxon>Tetraparma</taxon>
    </lineage>
</organism>
<dbReference type="InterPro" id="IPR050216">
    <property type="entry name" value="LRR_domain-containing"/>
</dbReference>
<accession>A0ABQ6MGU5</accession>
<dbReference type="PANTHER" id="PTHR48051:SF1">
    <property type="entry name" value="RAS SUPPRESSOR PROTEIN 1"/>
    <property type="match status" value="1"/>
</dbReference>
<dbReference type="Gene3D" id="3.80.10.10">
    <property type="entry name" value="Ribonuclease Inhibitor"/>
    <property type="match status" value="1"/>
</dbReference>
<keyword evidence="5" id="KW-1185">Reference proteome</keyword>
<gene>
    <name evidence="4" type="ORF">TeGR_g5107</name>
</gene>
<evidence type="ECO:0000313" key="4">
    <source>
        <dbReference type="EMBL" id="GMI26097.1"/>
    </source>
</evidence>
<proteinExistence type="predicted"/>
<sequence length="259" mass="29480">MEEYDELSAGPNEHGALDLSHSAWAELPDQLFAFSHRLLSLNLAHNKLVEVEADFGKLDLLSDLNLEGNLITQIHPNIGKCIRLKTLNLNSNRIGSIPDEIGNCTLLEEFRCQNNFIETLPPTVGNIIALRIIEMQNNKLTFLPPELGHIPTIQEIHCEGNPGLVMVPDDMRASSDMVIWALRLHRTHQEKVDAKVVMYDQLEAKTRHSEEERLRLKDDRDEVEEEVKQLEEMRPVGYINTKKKVKQLVHRAKSACVIS</sequence>
<dbReference type="Pfam" id="PF13855">
    <property type="entry name" value="LRR_8"/>
    <property type="match status" value="1"/>
</dbReference>
<keyword evidence="1" id="KW-0433">Leucine-rich repeat</keyword>
<dbReference type="Proteomes" id="UP001165060">
    <property type="component" value="Unassembled WGS sequence"/>
</dbReference>
<evidence type="ECO:0000256" key="2">
    <source>
        <dbReference type="ARBA" id="ARBA00022737"/>
    </source>
</evidence>
<dbReference type="PANTHER" id="PTHR48051">
    <property type="match status" value="1"/>
</dbReference>
<evidence type="ECO:0008006" key="6">
    <source>
        <dbReference type="Google" id="ProtNLM"/>
    </source>
</evidence>
<dbReference type="SUPFAM" id="SSF52075">
    <property type="entry name" value="Outer arm dynein light chain 1"/>
    <property type="match status" value="1"/>
</dbReference>
<dbReference type="InterPro" id="IPR025875">
    <property type="entry name" value="Leu-rich_rpt_4"/>
</dbReference>
<reference evidence="4 5" key="1">
    <citation type="journal article" date="2023" name="Commun. Biol.">
        <title>Genome analysis of Parmales, the sister group of diatoms, reveals the evolutionary specialization of diatoms from phago-mixotrophs to photoautotrophs.</title>
        <authorList>
            <person name="Ban H."/>
            <person name="Sato S."/>
            <person name="Yoshikawa S."/>
            <person name="Yamada K."/>
            <person name="Nakamura Y."/>
            <person name="Ichinomiya M."/>
            <person name="Sato N."/>
            <person name="Blanc-Mathieu R."/>
            <person name="Endo H."/>
            <person name="Kuwata A."/>
            <person name="Ogata H."/>
        </authorList>
    </citation>
    <scope>NUCLEOTIDE SEQUENCE [LARGE SCALE GENOMIC DNA]</scope>
</reference>
<dbReference type="InterPro" id="IPR003591">
    <property type="entry name" value="Leu-rich_rpt_typical-subtyp"/>
</dbReference>
<keyword evidence="2" id="KW-0677">Repeat</keyword>
<feature type="coiled-coil region" evidence="3">
    <location>
        <begin position="199"/>
        <end position="233"/>
    </location>
</feature>
<keyword evidence="3" id="KW-0175">Coiled coil</keyword>
<name>A0ABQ6MGU5_9STRA</name>
<dbReference type="SMART" id="SM00369">
    <property type="entry name" value="LRR_TYP"/>
    <property type="match status" value="3"/>
</dbReference>
<evidence type="ECO:0000256" key="1">
    <source>
        <dbReference type="ARBA" id="ARBA00022614"/>
    </source>
</evidence>